<name>A0A7K1LDL5_9ACTN</name>
<keyword evidence="6" id="KW-1185">Reference proteome</keyword>
<dbReference type="EMBL" id="WOFH01000019">
    <property type="protein sequence ID" value="MUN42275.1"/>
    <property type="molecule type" value="Genomic_DNA"/>
</dbReference>
<dbReference type="PROSITE" id="PS50995">
    <property type="entry name" value="HTH_MARR_2"/>
    <property type="match status" value="1"/>
</dbReference>
<evidence type="ECO:0000313" key="6">
    <source>
        <dbReference type="Proteomes" id="UP000432015"/>
    </source>
</evidence>
<gene>
    <name evidence="5" type="ORF">GNZ18_37665</name>
</gene>
<organism evidence="5 6">
    <name type="scientific">Actinomadura litoris</name>
    <dbReference type="NCBI Taxonomy" id="2678616"/>
    <lineage>
        <taxon>Bacteria</taxon>
        <taxon>Bacillati</taxon>
        <taxon>Actinomycetota</taxon>
        <taxon>Actinomycetes</taxon>
        <taxon>Streptosporangiales</taxon>
        <taxon>Thermomonosporaceae</taxon>
        <taxon>Actinomadura</taxon>
    </lineage>
</organism>
<dbReference type="SMART" id="SM00347">
    <property type="entry name" value="HTH_MARR"/>
    <property type="match status" value="1"/>
</dbReference>
<dbReference type="InterPro" id="IPR036390">
    <property type="entry name" value="WH_DNA-bd_sf"/>
</dbReference>
<dbReference type="Gene3D" id="1.10.10.10">
    <property type="entry name" value="Winged helix-like DNA-binding domain superfamily/Winged helix DNA-binding domain"/>
    <property type="match status" value="1"/>
</dbReference>
<keyword evidence="1" id="KW-0805">Transcription regulation</keyword>
<comment type="caution">
    <text evidence="5">The sequence shown here is derived from an EMBL/GenBank/DDBJ whole genome shotgun (WGS) entry which is preliminary data.</text>
</comment>
<proteinExistence type="predicted"/>
<dbReference type="GO" id="GO:0003700">
    <property type="term" value="F:DNA-binding transcription factor activity"/>
    <property type="evidence" value="ECO:0007669"/>
    <property type="project" value="InterPro"/>
</dbReference>
<dbReference type="GO" id="GO:0003677">
    <property type="term" value="F:DNA binding"/>
    <property type="evidence" value="ECO:0007669"/>
    <property type="project" value="UniProtKB-KW"/>
</dbReference>
<dbReference type="PANTHER" id="PTHR33164:SF43">
    <property type="entry name" value="HTH-TYPE TRANSCRIPTIONAL REPRESSOR YETL"/>
    <property type="match status" value="1"/>
</dbReference>
<feature type="domain" description="HTH marR-type" evidence="4">
    <location>
        <begin position="19"/>
        <end position="155"/>
    </location>
</feature>
<sequence>MDTRKLGFGDLTGLGPIEQWPVGRLFALASRMSGPVVSRIIERHGVSPVGFFTLRMLLAEDGLRAGEIAKRLLITPASATSVVDTLERNGHVERRRSETDRRAVLVYITDEGRRLLSEKGMPIGRDLWHLYDVVDEGDAPAVRRFLVNLIERFEEYPEAIPEDPPEPKGDGA</sequence>
<protein>
    <submittedName>
        <fullName evidence="5">MarR family transcriptional regulator</fullName>
    </submittedName>
</protein>
<dbReference type="InterPro" id="IPR000835">
    <property type="entry name" value="HTH_MarR-typ"/>
</dbReference>
<dbReference type="SUPFAM" id="SSF46785">
    <property type="entry name" value="Winged helix' DNA-binding domain"/>
    <property type="match status" value="1"/>
</dbReference>
<dbReference type="PANTHER" id="PTHR33164">
    <property type="entry name" value="TRANSCRIPTIONAL REGULATOR, MARR FAMILY"/>
    <property type="match status" value="1"/>
</dbReference>
<accession>A0A7K1LDL5</accession>
<dbReference type="InterPro" id="IPR011991">
    <property type="entry name" value="ArsR-like_HTH"/>
</dbReference>
<keyword evidence="3" id="KW-0804">Transcription</keyword>
<evidence type="ECO:0000256" key="1">
    <source>
        <dbReference type="ARBA" id="ARBA00023015"/>
    </source>
</evidence>
<dbReference type="GO" id="GO:0006950">
    <property type="term" value="P:response to stress"/>
    <property type="evidence" value="ECO:0007669"/>
    <property type="project" value="TreeGrafter"/>
</dbReference>
<dbReference type="InterPro" id="IPR036388">
    <property type="entry name" value="WH-like_DNA-bd_sf"/>
</dbReference>
<keyword evidence="2" id="KW-0238">DNA-binding</keyword>
<dbReference type="PRINTS" id="PR00598">
    <property type="entry name" value="HTHMARR"/>
</dbReference>
<evidence type="ECO:0000259" key="4">
    <source>
        <dbReference type="PROSITE" id="PS50995"/>
    </source>
</evidence>
<dbReference type="PROSITE" id="PS01117">
    <property type="entry name" value="HTH_MARR_1"/>
    <property type="match status" value="1"/>
</dbReference>
<evidence type="ECO:0000313" key="5">
    <source>
        <dbReference type="EMBL" id="MUN42275.1"/>
    </source>
</evidence>
<evidence type="ECO:0000256" key="2">
    <source>
        <dbReference type="ARBA" id="ARBA00023125"/>
    </source>
</evidence>
<dbReference type="Proteomes" id="UP000432015">
    <property type="component" value="Unassembled WGS sequence"/>
</dbReference>
<dbReference type="CDD" id="cd00090">
    <property type="entry name" value="HTH_ARSR"/>
    <property type="match status" value="1"/>
</dbReference>
<dbReference type="AlphaFoldDB" id="A0A7K1LDL5"/>
<dbReference type="InterPro" id="IPR039422">
    <property type="entry name" value="MarR/SlyA-like"/>
</dbReference>
<dbReference type="Pfam" id="PF01047">
    <property type="entry name" value="MarR"/>
    <property type="match status" value="1"/>
</dbReference>
<reference evidence="5 6" key="1">
    <citation type="submission" date="2019-11" db="EMBL/GenBank/DDBJ databases">
        <authorList>
            <person name="Cao P."/>
        </authorList>
    </citation>
    <scope>NUCLEOTIDE SEQUENCE [LARGE SCALE GENOMIC DNA]</scope>
    <source>
        <strain evidence="5 6">NEAU-AAG5</strain>
    </source>
</reference>
<dbReference type="InterPro" id="IPR023187">
    <property type="entry name" value="Tscrpt_reg_MarR-type_CS"/>
</dbReference>
<evidence type="ECO:0000256" key="3">
    <source>
        <dbReference type="ARBA" id="ARBA00023163"/>
    </source>
</evidence>
<dbReference type="RefSeq" id="WP_156221792.1">
    <property type="nucleotide sequence ID" value="NZ_WOFH01000019.1"/>
</dbReference>